<dbReference type="PROSITE" id="PS50977">
    <property type="entry name" value="HTH_TETR_2"/>
    <property type="match status" value="1"/>
</dbReference>
<dbReference type="InterPro" id="IPR009057">
    <property type="entry name" value="Homeodomain-like_sf"/>
</dbReference>
<dbReference type="Proteomes" id="UP000050326">
    <property type="component" value="Unassembled WGS sequence"/>
</dbReference>
<dbReference type="Gene3D" id="1.10.357.10">
    <property type="entry name" value="Tetracycline Repressor, domain 2"/>
    <property type="match status" value="1"/>
</dbReference>
<proteinExistence type="predicted"/>
<feature type="domain" description="HTH tetR-type" evidence="3">
    <location>
        <begin position="7"/>
        <end position="67"/>
    </location>
</feature>
<evidence type="ECO:0000256" key="1">
    <source>
        <dbReference type="ARBA" id="ARBA00023125"/>
    </source>
</evidence>
<keyword evidence="1 2" id="KW-0238">DNA-binding</keyword>
<dbReference type="AlphaFoldDB" id="A0A0P9AEP6"/>
<sequence>MEPLENNESRERILNASIKLFSEKGFDATRVNEIAEAAEVNKALIYYYFKSKEEILDYLIDSLFKSVTSLAMDFIHQNIIQMIKEGSLDIEADRLHFINENALKFFLQQATIYIENLLDYVLEHRDVIRILLLESLKNGKHHDALFRLMDLLKENDDNLIYKTIWDADNDFNFPDNMILHKFFFSFMPYINFAAYFDEYKKKSSLNDQEIRRSFLHSLKAVTFFSISGNDILMLHRLW</sequence>
<reference evidence="4 5" key="1">
    <citation type="submission" date="2015-09" db="EMBL/GenBank/DDBJ databases">
        <title>Genome sequence of Oxobacter pfennigii DSM 3222.</title>
        <authorList>
            <person name="Poehlein A."/>
            <person name="Bengelsdorf F.R."/>
            <person name="Schiel-Bengelsdorf B."/>
            <person name="Duerre P."/>
            <person name="Daniel R."/>
        </authorList>
    </citation>
    <scope>NUCLEOTIDE SEQUENCE [LARGE SCALE GENOMIC DNA]</scope>
    <source>
        <strain evidence="4 5">DSM 3222</strain>
    </source>
</reference>
<dbReference type="STRING" id="36849.OXPF_26500"/>
<evidence type="ECO:0000256" key="2">
    <source>
        <dbReference type="PROSITE-ProRule" id="PRU00335"/>
    </source>
</evidence>
<dbReference type="Pfam" id="PF00440">
    <property type="entry name" value="TetR_N"/>
    <property type="match status" value="1"/>
</dbReference>
<feature type="DNA-binding region" description="H-T-H motif" evidence="2">
    <location>
        <begin position="30"/>
        <end position="49"/>
    </location>
</feature>
<evidence type="ECO:0000313" key="4">
    <source>
        <dbReference type="EMBL" id="KPU43790.1"/>
    </source>
</evidence>
<evidence type="ECO:0000313" key="5">
    <source>
        <dbReference type="Proteomes" id="UP000050326"/>
    </source>
</evidence>
<dbReference type="EMBL" id="LKET01000035">
    <property type="protein sequence ID" value="KPU43790.1"/>
    <property type="molecule type" value="Genomic_DNA"/>
</dbReference>
<dbReference type="SUPFAM" id="SSF46689">
    <property type="entry name" value="Homeodomain-like"/>
    <property type="match status" value="1"/>
</dbReference>
<dbReference type="PANTHER" id="PTHR43479">
    <property type="entry name" value="ACREF/ENVCD OPERON REPRESSOR-RELATED"/>
    <property type="match status" value="1"/>
</dbReference>
<dbReference type="InterPro" id="IPR001647">
    <property type="entry name" value="HTH_TetR"/>
</dbReference>
<dbReference type="InterPro" id="IPR050624">
    <property type="entry name" value="HTH-type_Tx_Regulator"/>
</dbReference>
<accession>A0A0P9AEP6</accession>
<keyword evidence="5" id="KW-1185">Reference proteome</keyword>
<dbReference type="OrthoDB" id="9815924at2"/>
<dbReference type="RefSeq" id="WP_054875678.1">
    <property type="nucleotide sequence ID" value="NZ_LKET01000035.1"/>
</dbReference>
<dbReference type="PRINTS" id="PR00455">
    <property type="entry name" value="HTHTETR"/>
</dbReference>
<dbReference type="GO" id="GO:0003677">
    <property type="term" value="F:DNA binding"/>
    <property type="evidence" value="ECO:0007669"/>
    <property type="project" value="UniProtKB-UniRule"/>
</dbReference>
<comment type="caution">
    <text evidence="4">The sequence shown here is derived from an EMBL/GenBank/DDBJ whole genome shotgun (WGS) entry which is preliminary data.</text>
</comment>
<name>A0A0P9AEP6_9CLOT</name>
<organism evidence="4 5">
    <name type="scientific">Oxobacter pfennigii</name>
    <dbReference type="NCBI Taxonomy" id="36849"/>
    <lineage>
        <taxon>Bacteria</taxon>
        <taxon>Bacillati</taxon>
        <taxon>Bacillota</taxon>
        <taxon>Clostridia</taxon>
        <taxon>Eubacteriales</taxon>
        <taxon>Clostridiaceae</taxon>
        <taxon>Oxobacter</taxon>
    </lineage>
</organism>
<dbReference type="PANTHER" id="PTHR43479:SF11">
    <property type="entry name" value="ACREF_ENVCD OPERON REPRESSOR-RELATED"/>
    <property type="match status" value="1"/>
</dbReference>
<evidence type="ECO:0000259" key="3">
    <source>
        <dbReference type="PROSITE" id="PS50977"/>
    </source>
</evidence>
<dbReference type="PATRIC" id="fig|36849.3.peg.2804"/>
<gene>
    <name evidence="4" type="primary">nicS</name>
    <name evidence="4" type="ORF">OXPF_26500</name>
</gene>
<protein>
    <submittedName>
        <fullName evidence="4">HTH-type transcriptional repressor NicS</fullName>
    </submittedName>
</protein>